<keyword evidence="1" id="KW-1133">Transmembrane helix</keyword>
<evidence type="ECO:0000313" key="3">
    <source>
        <dbReference type="Proteomes" id="UP001596516"/>
    </source>
</evidence>
<keyword evidence="3" id="KW-1185">Reference proteome</keyword>
<feature type="transmembrane region" description="Helical" evidence="1">
    <location>
        <begin position="78"/>
        <end position="94"/>
    </location>
</feature>
<feature type="transmembrane region" description="Helical" evidence="1">
    <location>
        <begin position="225"/>
        <end position="242"/>
    </location>
</feature>
<feature type="transmembrane region" description="Helical" evidence="1">
    <location>
        <begin position="46"/>
        <end position="66"/>
    </location>
</feature>
<dbReference type="Proteomes" id="UP001596516">
    <property type="component" value="Unassembled WGS sequence"/>
</dbReference>
<evidence type="ECO:0000256" key="1">
    <source>
        <dbReference type="SAM" id="Phobius"/>
    </source>
</evidence>
<feature type="transmembrane region" description="Helical" evidence="1">
    <location>
        <begin position="201"/>
        <end position="219"/>
    </location>
</feature>
<organism evidence="2 3">
    <name type="scientific">Plastorhodobacter daqingensis</name>
    <dbReference type="NCBI Taxonomy" id="1387281"/>
    <lineage>
        <taxon>Bacteria</taxon>
        <taxon>Pseudomonadati</taxon>
        <taxon>Pseudomonadota</taxon>
        <taxon>Alphaproteobacteria</taxon>
        <taxon>Rhodobacterales</taxon>
        <taxon>Paracoccaceae</taxon>
        <taxon>Plastorhodobacter</taxon>
    </lineage>
</organism>
<comment type="caution">
    <text evidence="2">The sequence shown here is derived from an EMBL/GenBank/DDBJ whole genome shotgun (WGS) entry which is preliminary data.</text>
</comment>
<sequence>MKAILVLVAAIAFVASPLWSPGFNGFDPNLFPVPQEDPPVQPAGWAFSIWGLIYTLLILHAGFGLLRRDEDPGWDDMRWPLFVSLGIGASWLAVAQTDPILATIQIWVMLIAALAALFLSPGRRTMTDAGPEPAPATNPWLGRVPVGIYAGWLTAASFVSIGLLLGGWGMTGLTGAALVVLPVLVAFAVIFQLWLDRAPEYGLTVIWAMLGILAANWGTGWPVPALVLAGMATVGLAVARVWHRQSRRRN</sequence>
<dbReference type="RefSeq" id="WP_377401623.1">
    <property type="nucleotide sequence ID" value="NZ_JBHTFQ010000003.1"/>
</dbReference>
<evidence type="ECO:0000313" key="2">
    <source>
        <dbReference type="EMBL" id="MFC7704073.1"/>
    </source>
</evidence>
<keyword evidence="1" id="KW-0472">Membrane</keyword>
<protein>
    <recommendedName>
        <fullName evidence="4">Tryptophan-rich sensory protein</fullName>
    </recommendedName>
</protein>
<accession>A0ABW2ULC8</accession>
<feature type="transmembrane region" description="Helical" evidence="1">
    <location>
        <begin position="172"/>
        <end position="194"/>
    </location>
</feature>
<reference evidence="3" key="1">
    <citation type="journal article" date="2019" name="Int. J. Syst. Evol. Microbiol.">
        <title>The Global Catalogue of Microorganisms (GCM) 10K type strain sequencing project: providing services to taxonomists for standard genome sequencing and annotation.</title>
        <authorList>
            <consortium name="The Broad Institute Genomics Platform"/>
            <consortium name="The Broad Institute Genome Sequencing Center for Infectious Disease"/>
            <person name="Wu L."/>
            <person name="Ma J."/>
        </authorList>
    </citation>
    <scope>NUCLEOTIDE SEQUENCE [LARGE SCALE GENOMIC DNA]</scope>
    <source>
        <strain evidence="3">CGMCC 1.12750</strain>
    </source>
</reference>
<dbReference type="PANTHER" id="PTHR33802:SF1">
    <property type="entry name" value="XK-RELATED PROTEIN"/>
    <property type="match status" value="1"/>
</dbReference>
<proteinExistence type="predicted"/>
<dbReference type="PANTHER" id="PTHR33802">
    <property type="entry name" value="SI:CH211-161H7.5-RELATED"/>
    <property type="match status" value="1"/>
</dbReference>
<evidence type="ECO:0008006" key="4">
    <source>
        <dbReference type="Google" id="ProtNLM"/>
    </source>
</evidence>
<gene>
    <name evidence="2" type="ORF">ACFQXB_07695</name>
</gene>
<keyword evidence="1" id="KW-0812">Transmembrane</keyword>
<feature type="transmembrane region" description="Helical" evidence="1">
    <location>
        <begin position="140"/>
        <end position="166"/>
    </location>
</feature>
<dbReference type="EMBL" id="JBHTFQ010000003">
    <property type="protein sequence ID" value="MFC7704073.1"/>
    <property type="molecule type" value="Genomic_DNA"/>
</dbReference>
<feature type="transmembrane region" description="Helical" evidence="1">
    <location>
        <begin position="100"/>
        <end position="119"/>
    </location>
</feature>
<name>A0ABW2ULC8_9RHOB</name>